<accession>A0A5N6R4L7</accession>
<evidence type="ECO:0000313" key="3">
    <source>
        <dbReference type="EMBL" id="KAE8055065.1"/>
    </source>
</evidence>
<dbReference type="OrthoDB" id="2014574at2759"/>
<feature type="region of interest" description="Disordered" evidence="1">
    <location>
        <begin position="193"/>
        <end position="249"/>
    </location>
</feature>
<sequence length="322" mass="35625">MTPLTLTSFSSSSRLDLKLPLFPPPLPPTTFLSSLSSLSTLKPRSQKKKRIRNRTCRAEFAHDAPFAAAIGACMLSSLVFPVTGKAPDSDGDSGFDLADTRFSVMGIISFVPYFNWLSWVFAWLDSGNRRYAVYAVVYLAPYLRSNLSLSPEESWLPIASIVLCIIHIQLEASIKNGDIQGFQLFSKVGNHLSSMGRKKDHSKGHEGISEEGRKAENINLPSAEEQSRNEIRRWGVPKKPSGDREPSNEDWMNVILTDLDDNFLLIIERKFSGNPLSNTWNVRKSSGNPLPNPGIPTPDLSSSFIKTVTLGHSQKSPAVAYT</sequence>
<evidence type="ECO:0000256" key="1">
    <source>
        <dbReference type="SAM" id="MobiDB-lite"/>
    </source>
</evidence>
<dbReference type="PANTHER" id="PTHR36804">
    <property type="entry name" value="OSJNBA0013K16.11 PROTEIN"/>
    <property type="match status" value="1"/>
</dbReference>
<gene>
    <name evidence="3" type="ORF">FH972_011932</name>
</gene>
<keyword evidence="2" id="KW-1133">Transmembrane helix</keyword>
<evidence type="ECO:0000256" key="2">
    <source>
        <dbReference type="SAM" id="Phobius"/>
    </source>
</evidence>
<evidence type="ECO:0000313" key="4">
    <source>
        <dbReference type="Proteomes" id="UP000327013"/>
    </source>
</evidence>
<reference evidence="3 4" key="1">
    <citation type="submission" date="2019-06" db="EMBL/GenBank/DDBJ databases">
        <title>A chromosomal-level reference genome of Carpinus fangiana (Coryloideae, Betulaceae).</title>
        <authorList>
            <person name="Yang X."/>
            <person name="Wang Z."/>
            <person name="Zhang L."/>
            <person name="Hao G."/>
            <person name="Liu J."/>
            <person name="Yang Y."/>
        </authorList>
    </citation>
    <scope>NUCLEOTIDE SEQUENCE [LARGE SCALE GENOMIC DNA]</scope>
    <source>
        <strain evidence="3">Cfa_2016G</strain>
        <tissue evidence="3">Leaf</tissue>
    </source>
</reference>
<name>A0A5N6R4L7_9ROSI</name>
<feature type="transmembrane region" description="Helical" evidence="2">
    <location>
        <begin position="60"/>
        <end position="82"/>
    </location>
</feature>
<keyword evidence="2" id="KW-0472">Membrane</keyword>
<dbReference type="Proteomes" id="UP000327013">
    <property type="component" value="Chromosome 5"/>
</dbReference>
<dbReference type="PANTHER" id="PTHR36804:SF1">
    <property type="entry name" value="OS04G0585600 PROTEIN"/>
    <property type="match status" value="1"/>
</dbReference>
<dbReference type="AlphaFoldDB" id="A0A5N6R4L7"/>
<keyword evidence="4" id="KW-1185">Reference proteome</keyword>
<proteinExistence type="predicted"/>
<keyword evidence="2" id="KW-0812">Transmembrane</keyword>
<protein>
    <submittedName>
        <fullName evidence="3">Uncharacterized protein</fullName>
    </submittedName>
</protein>
<organism evidence="3 4">
    <name type="scientific">Carpinus fangiana</name>
    <dbReference type="NCBI Taxonomy" id="176857"/>
    <lineage>
        <taxon>Eukaryota</taxon>
        <taxon>Viridiplantae</taxon>
        <taxon>Streptophyta</taxon>
        <taxon>Embryophyta</taxon>
        <taxon>Tracheophyta</taxon>
        <taxon>Spermatophyta</taxon>
        <taxon>Magnoliopsida</taxon>
        <taxon>eudicotyledons</taxon>
        <taxon>Gunneridae</taxon>
        <taxon>Pentapetalae</taxon>
        <taxon>rosids</taxon>
        <taxon>fabids</taxon>
        <taxon>Fagales</taxon>
        <taxon>Betulaceae</taxon>
        <taxon>Carpinus</taxon>
    </lineage>
</organism>
<dbReference type="EMBL" id="CM017325">
    <property type="protein sequence ID" value="KAE8055065.1"/>
    <property type="molecule type" value="Genomic_DNA"/>
</dbReference>
<feature type="transmembrane region" description="Helical" evidence="2">
    <location>
        <begin position="102"/>
        <end position="124"/>
    </location>
</feature>
<feature type="compositionally biased region" description="Basic and acidic residues" evidence="1">
    <location>
        <begin position="203"/>
        <end position="216"/>
    </location>
</feature>